<organism evidence="2 3">
    <name type="scientific">Candidatus Curtissbacteria bacterium GW2011_GWA1_40_9</name>
    <dbReference type="NCBI Taxonomy" id="1618408"/>
    <lineage>
        <taxon>Bacteria</taxon>
        <taxon>Candidatus Curtissiibacteriota</taxon>
    </lineage>
</organism>
<keyword evidence="1" id="KW-1133">Transmembrane helix</keyword>
<dbReference type="AlphaFoldDB" id="A0A0G0TMC8"/>
<dbReference type="Proteomes" id="UP000034292">
    <property type="component" value="Unassembled WGS sequence"/>
</dbReference>
<evidence type="ECO:0000313" key="3">
    <source>
        <dbReference type="Proteomes" id="UP000034292"/>
    </source>
</evidence>
<dbReference type="EMBL" id="LBZV01000002">
    <property type="protein sequence ID" value="KKR78174.1"/>
    <property type="molecule type" value="Genomic_DNA"/>
</dbReference>
<accession>A0A0G0TMC8</accession>
<gene>
    <name evidence="2" type="ORF">UU23_C0002G0001</name>
</gene>
<keyword evidence="1" id="KW-0812">Transmembrane</keyword>
<reference evidence="2 3" key="1">
    <citation type="journal article" date="2015" name="Nature">
        <title>rRNA introns, odd ribosomes, and small enigmatic genomes across a large radiation of phyla.</title>
        <authorList>
            <person name="Brown C.T."/>
            <person name="Hug L.A."/>
            <person name="Thomas B.C."/>
            <person name="Sharon I."/>
            <person name="Castelle C.J."/>
            <person name="Singh A."/>
            <person name="Wilkins M.J."/>
            <person name="Williams K.H."/>
            <person name="Banfield J.F."/>
        </authorList>
    </citation>
    <scope>NUCLEOTIDE SEQUENCE [LARGE SCALE GENOMIC DNA]</scope>
</reference>
<evidence type="ECO:0000256" key="1">
    <source>
        <dbReference type="SAM" id="Phobius"/>
    </source>
</evidence>
<comment type="caution">
    <text evidence="2">The sequence shown here is derived from an EMBL/GenBank/DDBJ whole genome shotgun (WGS) entry which is preliminary data.</text>
</comment>
<proteinExistence type="predicted"/>
<sequence length="203" mass="22447">MFLSKRGFYHPITILILATITLSVAIIFYLNSNVLLKAPEPAPDNNIEPSSSPIIKSENFITPKYVSIYLTTSLEQSNKNPILILSTVAGDGCDTAGNLQISKNYDDVNLGIQIKGYDFKEGGDGFCPAVILESKVEIPLDENWLEKTGDKFIEIALNEQKNLYKIENTKTKIILTGINATNVISNEFGYNSPESPRTIELTL</sequence>
<dbReference type="STRING" id="1618408.UU23_C0002G0001"/>
<feature type="transmembrane region" description="Helical" evidence="1">
    <location>
        <begin position="12"/>
        <end position="30"/>
    </location>
</feature>
<keyword evidence="1" id="KW-0472">Membrane</keyword>
<evidence type="ECO:0000313" key="2">
    <source>
        <dbReference type="EMBL" id="KKR78174.1"/>
    </source>
</evidence>
<name>A0A0G0TMC8_9BACT</name>
<protein>
    <submittedName>
        <fullName evidence="2">Uncharacterized protein</fullName>
    </submittedName>
</protein>